<dbReference type="OrthoDB" id="8378722at2"/>
<dbReference type="RefSeq" id="WP_131003564.1">
    <property type="nucleotide sequence ID" value="NZ_JBHSZR010000007.1"/>
</dbReference>
<comment type="caution">
    <text evidence="1">The sequence shown here is derived from an EMBL/GenBank/DDBJ whole genome shotgun (WGS) entry which is preliminary data.</text>
</comment>
<gene>
    <name evidence="1" type="ORF">EYR15_10905</name>
</gene>
<name>A0A4Q9GHN2_9HYPH</name>
<dbReference type="Proteomes" id="UP000291613">
    <property type="component" value="Unassembled WGS sequence"/>
</dbReference>
<proteinExistence type="predicted"/>
<reference evidence="1 2" key="1">
    <citation type="submission" date="2019-02" db="EMBL/GenBank/DDBJ databases">
        <title>Hansschlegelia quercus sp. nov., a novel methylotrophic bacterium from buds of oak (Quercus robur L.).</title>
        <authorList>
            <person name="Agafonova N.V."/>
            <person name="Kaparullina E.N."/>
            <person name="Grouzdev D.S."/>
            <person name="Doronina N.V."/>
        </authorList>
    </citation>
    <scope>NUCLEOTIDE SEQUENCE [LARGE SCALE GENOMIC DNA]</scope>
    <source>
        <strain evidence="1 2">Dub</strain>
    </source>
</reference>
<organism evidence="1 2">
    <name type="scientific">Hansschlegelia quercus</name>
    <dbReference type="NCBI Taxonomy" id="2528245"/>
    <lineage>
        <taxon>Bacteria</taxon>
        <taxon>Pseudomonadati</taxon>
        <taxon>Pseudomonadota</taxon>
        <taxon>Alphaproteobacteria</taxon>
        <taxon>Hyphomicrobiales</taxon>
        <taxon>Methylopilaceae</taxon>
        <taxon>Hansschlegelia</taxon>
    </lineage>
</organism>
<dbReference type="AlphaFoldDB" id="A0A4Q9GHN2"/>
<sequence length="90" mass="9837">MPDRTTETTVMFRRPFSLAGINGAQPAGTYLLVIDEEEIPGISFLAYRRTATTIHTPAIAVRSGLHKTHLVERADLEAALDADRKSAAPF</sequence>
<protein>
    <submittedName>
        <fullName evidence="1">Uncharacterized protein</fullName>
    </submittedName>
</protein>
<accession>A0A4Q9GHN2</accession>
<evidence type="ECO:0000313" key="2">
    <source>
        <dbReference type="Proteomes" id="UP000291613"/>
    </source>
</evidence>
<evidence type="ECO:0000313" key="1">
    <source>
        <dbReference type="EMBL" id="TBN53508.1"/>
    </source>
</evidence>
<keyword evidence="2" id="KW-1185">Reference proteome</keyword>
<dbReference type="EMBL" id="SIUB01000004">
    <property type="protein sequence ID" value="TBN53508.1"/>
    <property type="molecule type" value="Genomic_DNA"/>
</dbReference>